<evidence type="ECO:0000256" key="2">
    <source>
        <dbReference type="ARBA" id="ARBA00022741"/>
    </source>
</evidence>
<feature type="binding site" evidence="4">
    <location>
        <begin position="142"/>
        <end position="150"/>
    </location>
    <ligand>
        <name>ATP</name>
        <dbReference type="ChEBI" id="CHEBI:30616"/>
    </ligand>
</feature>
<dbReference type="PIRSF" id="PIRSF006806">
    <property type="entry name" value="FTHF_cligase"/>
    <property type="match status" value="1"/>
</dbReference>
<proteinExistence type="inferred from homology"/>
<dbReference type="AlphaFoldDB" id="A0AA35G871"/>
<keyword evidence="2 4" id="KW-0547">Nucleotide-binding</keyword>
<dbReference type="EMBL" id="AP025628">
    <property type="protein sequence ID" value="BDG60771.1"/>
    <property type="molecule type" value="Genomic_DNA"/>
</dbReference>
<sequence>MRRALRERRGALAADERRRRDAAIQAHLLAMPEFARARTVLLYVAVRGEAETRDVIARALGDGKRVVLPRVVRWQGAVPPGPAPVYGSGGRGLALHLYSGPADLVPGPMGLLEPRPDAPWVTPGEVDLAVVPGVAFDRTGARLGQGGGFYDRFLPCLPPGVPRVGYAYAFQVVDAVPAGPGDQRVDAVVTDEGIIRCRPDVGPPST</sequence>
<dbReference type="RefSeq" id="WP_264841468.1">
    <property type="nucleotide sequence ID" value="NZ_AP025628.1"/>
</dbReference>
<evidence type="ECO:0000256" key="5">
    <source>
        <dbReference type="RuleBase" id="RU361279"/>
    </source>
</evidence>
<dbReference type="Gene3D" id="3.40.50.10420">
    <property type="entry name" value="NagB/RpiA/CoA transferase-like"/>
    <property type="match status" value="1"/>
</dbReference>
<evidence type="ECO:0000256" key="4">
    <source>
        <dbReference type="PIRSR" id="PIRSR006806-1"/>
    </source>
</evidence>
<feature type="binding site" evidence="4">
    <location>
        <position position="44"/>
    </location>
    <ligand>
        <name>substrate</name>
    </ligand>
</feature>
<name>A0AA35G871_9FIRM</name>
<evidence type="ECO:0000313" key="7">
    <source>
        <dbReference type="Proteomes" id="UP001163687"/>
    </source>
</evidence>
<dbReference type="InterPro" id="IPR002698">
    <property type="entry name" value="FTHF_cligase"/>
</dbReference>
<gene>
    <name evidence="6" type="ORF">caldi_18610</name>
</gene>
<keyword evidence="7" id="KW-1185">Reference proteome</keyword>
<dbReference type="Proteomes" id="UP001163687">
    <property type="component" value="Chromosome"/>
</dbReference>
<keyword evidence="3 4" id="KW-0067">ATP-binding</keyword>
<dbReference type="SUPFAM" id="SSF100950">
    <property type="entry name" value="NagB/RpiA/CoA transferase-like"/>
    <property type="match status" value="1"/>
</dbReference>
<comment type="similarity">
    <text evidence="1 5">Belongs to the 5-formyltetrahydrofolate cyclo-ligase family.</text>
</comment>
<dbReference type="InterPro" id="IPR024185">
    <property type="entry name" value="FTHF_cligase-like_sf"/>
</dbReference>
<accession>A0AA35G871</accession>
<evidence type="ECO:0000313" key="6">
    <source>
        <dbReference type="EMBL" id="BDG60771.1"/>
    </source>
</evidence>
<comment type="catalytic activity">
    <reaction evidence="5">
        <text>(6S)-5-formyl-5,6,7,8-tetrahydrofolate + ATP = (6R)-5,10-methenyltetrahydrofolate + ADP + phosphate</text>
        <dbReference type="Rhea" id="RHEA:10488"/>
        <dbReference type="ChEBI" id="CHEBI:30616"/>
        <dbReference type="ChEBI" id="CHEBI:43474"/>
        <dbReference type="ChEBI" id="CHEBI:57455"/>
        <dbReference type="ChEBI" id="CHEBI:57457"/>
        <dbReference type="ChEBI" id="CHEBI:456216"/>
        <dbReference type="EC" id="6.3.3.2"/>
    </reaction>
</comment>
<organism evidence="6 7">
    <name type="scientific">Caldinitratiruptor microaerophilus</name>
    <dbReference type="NCBI Taxonomy" id="671077"/>
    <lineage>
        <taxon>Bacteria</taxon>
        <taxon>Bacillati</taxon>
        <taxon>Bacillota</taxon>
        <taxon>Clostridia</taxon>
        <taxon>Eubacteriales</taxon>
        <taxon>Symbiobacteriaceae</taxon>
        <taxon>Caldinitratiruptor</taxon>
    </lineage>
</organism>
<feature type="binding site" evidence="4">
    <location>
        <position position="49"/>
    </location>
    <ligand>
        <name>substrate</name>
    </ligand>
</feature>
<keyword evidence="5" id="KW-0479">Metal-binding</keyword>
<dbReference type="PANTHER" id="PTHR23407:SF1">
    <property type="entry name" value="5-FORMYLTETRAHYDROFOLATE CYCLO-LIGASE"/>
    <property type="match status" value="1"/>
</dbReference>
<evidence type="ECO:0000256" key="3">
    <source>
        <dbReference type="ARBA" id="ARBA00022840"/>
    </source>
</evidence>
<dbReference type="KEGG" id="cmic:caldi_18610"/>
<dbReference type="GO" id="GO:0030272">
    <property type="term" value="F:5-formyltetrahydrofolate cyclo-ligase activity"/>
    <property type="evidence" value="ECO:0007669"/>
    <property type="project" value="UniProtKB-EC"/>
</dbReference>
<dbReference type="GO" id="GO:0009396">
    <property type="term" value="P:folic acid-containing compound biosynthetic process"/>
    <property type="evidence" value="ECO:0007669"/>
    <property type="project" value="TreeGrafter"/>
</dbReference>
<comment type="cofactor">
    <cofactor evidence="5">
        <name>Mg(2+)</name>
        <dbReference type="ChEBI" id="CHEBI:18420"/>
    </cofactor>
</comment>
<dbReference type="Pfam" id="PF01812">
    <property type="entry name" value="5-FTHF_cyc-lig"/>
    <property type="match status" value="1"/>
</dbReference>
<dbReference type="GO" id="GO:0005524">
    <property type="term" value="F:ATP binding"/>
    <property type="evidence" value="ECO:0007669"/>
    <property type="project" value="UniProtKB-KW"/>
</dbReference>
<dbReference type="GO" id="GO:0035999">
    <property type="term" value="P:tetrahydrofolate interconversion"/>
    <property type="evidence" value="ECO:0007669"/>
    <property type="project" value="TreeGrafter"/>
</dbReference>
<dbReference type="GO" id="GO:0046872">
    <property type="term" value="F:metal ion binding"/>
    <property type="evidence" value="ECO:0007669"/>
    <property type="project" value="UniProtKB-KW"/>
</dbReference>
<dbReference type="NCBIfam" id="TIGR02727">
    <property type="entry name" value="MTHFS_bact"/>
    <property type="match status" value="1"/>
</dbReference>
<dbReference type="PANTHER" id="PTHR23407">
    <property type="entry name" value="ATPASE INHIBITOR/5-FORMYLTETRAHYDROFOLATE CYCLO-LIGASE"/>
    <property type="match status" value="1"/>
</dbReference>
<reference evidence="6" key="1">
    <citation type="submission" date="2022-03" db="EMBL/GenBank/DDBJ databases">
        <title>Complete genome sequence of Caldinitratiruptor microaerophilus.</title>
        <authorList>
            <person name="Mukaiyama R."/>
            <person name="Nishiyama T."/>
            <person name="Ueda K."/>
        </authorList>
    </citation>
    <scope>NUCLEOTIDE SEQUENCE</scope>
    <source>
        <strain evidence="6">JCM 16183</strain>
    </source>
</reference>
<dbReference type="EC" id="6.3.3.2" evidence="5"/>
<evidence type="ECO:0000256" key="1">
    <source>
        <dbReference type="ARBA" id="ARBA00010638"/>
    </source>
</evidence>
<keyword evidence="5" id="KW-0460">Magnesium</keyword>
<dbReference type="InterPro" id="IPR037171">
    <property type="entry name" value="NagB/RpiA_transferase-like"/>
</dbReference>
<protein>
    <recommendedName>
        <fullName evidence="5">5-formyltetrahydrofolate cyclo-ligase</fullName>
        <ecNumber evidence="5">6.3.3.2</ecNumber>
    </recommendedName>
</protein>